<keyword evidence="1" id="KW-0175">Coiled coil</keyword>
<reference evidence="3 4" key="1">
    <citation type="submission" date="2019-10" db="EMBL/GenBank/DDBJ databases">
        <title>New species of Slilvanegrellaceae.</title>
        <authorList>
            <person name="Pitt A."/>
            <person name="Hahn M.W."/>
        </authorList>
    </citation>
    <scope>NUCLEOTIDE SEQUENCE [LARGE SCALE GENOMIC DNA]</scope>
    <source>
        <strain evidence="3 4">SP-Ram-0.45-NSY-1</strain>
    </source>
</reference>
<dbReference type="Gene3D" id="1.10.287.110">
    <property type="entry name" value="DnaJ domain"/>
    <property type="match status" value="1"/>
</dbReference>
<dbReference type="InterPro" id="IPR001623">
    <property type="entry name" value="DnaJ_domain"/>
</dbReference>
<evidence type="ECO:0000256" key="1">
    <source>
        <dbReference type="SAM" id="Coils"/>
    </source>
</evidence>
<dbReference type="EMBL" id="WFLM01000001">
    <property type="protein sequence ID" value="KAB8040446.1"/>
    <property type="molecule type" value="Genomic_DNA"/>
</dbReference>
<dbReference type="CDD" id="cd06257">
    <property type="entry name" value="DnaJ"/>
    <property type="match status" value="1"/>
</dbReference>
<accession>A0A6N6VYY8</accession>
<evidence type="ECO:0000259" key="2">
    <source>
        <dbReference type="PROSITE" id="PS50076"/>
    </source>
</evidence>
<organism evidence="3 4">
    <name type="scientific">Silvanigrella paludirubra</name>
    <dbReference type="NCBI Taxonomy" id="2499159"/>
    <lineage>
        <taxon>Bacteria</taxon>
        <taxon>Pseudomonadati</taxon>
        <taxon>Bdellovibrionota</taxon>
        <taxon>Oligoflexia</taxon>
        <taxon>Silvanigrellales</taxon>
        <taxon>Silvanigrellaceae</taxon>
        <taxon>Silvanigrella</taxon>
    </lineage>
</organism>
<feature type="coiled-coil region" evidence="1">
    <location>
        <begin position="15"/>
        <end position="43"/>
    </location>
</feature>
<dbReference type="RefSeq" id="WP_153417961.1">
    <property type="nucleotide sequence ID" value="NZ_WFLM01000001.1"/>
</dbReference>
<dbReference type="PROSITE" id="PS50076">
    <property type="entry name" value="DNAJ_2"/>
    <property type="match status" value="1"/>
</dbReference>
<dbReference type="AlphaFoldDB" id="A0A6N6VYY8"/>
<protein>
    <submittedName>
        <fullName evidence="3">DnaJ domain-containing protein</fullName>
    </submittedName>
</protein>
<gene>
    <name evidence="3" type="ORF">GCL60_00595</name>
</gene>
<feature type="domain" description="J" evidence="2">
    <location>
        <begin position="74"/>
        <end position="128"/>
    </location>
</feature>
<comment type="caution">
    <text evidence="3">The sequence shown here is derived from an EMBL/GenBank/DDBJ whole genome shotgun (WGS) entry which is preliminary data.</text>
</comment>
<evidence type="ECO:0000313" key="3">
    <source>
        <dbReference type="EMBL" id="KAB8040446.1"/>
    </source>
</evidence>
<dbReference type="Pfam" id="PF00226">
    <property type="entry name" value="DnaJ"/>
    <property type="match status" value="1"/>
</dbReference>
<dbReference type="Proteomes" id="UP000437748">
    <property type="component" value="Unassembled WGS sequence"/>
</dbReference>
<dbReference type="InterPro" id="IPR036869">
    <property type="entry name" value="J_dom_sf"/>
</dbReference>
<keyword evidence="4" id="KW-1185">Reference proteome</keyword>
<name>A0A6N6VYY8_9BACT</name>
<evidence type="ECO:0000313" key="4">
    <source>
        <dbReference type="Proteomes" id="UP000437748"/>
    </source>
</evidence>
<dbReference type="OrthoDB" id="581986at2"/>
<sequence length="128" mass="15295">MDNDFIDEDLFEALRRDAEKKRLKKLEKQERLEKRKIALQELQNILEIKHLETENDFDSCLLAANKYKMGTIDWALAFLNLSEINNSKEIRDKYLKLAQNWHPDKNAKNSNEAMKYLNEAWQILKKNI</sequence>
<dbReference type="SUPFAM" id="SSF46565">
    <property type="entry name" value="Chaperone J-domain"/>
    <property type="match status" value="1"/>
</dbReference>
<proteinExistence type="predicted"/>